<feature type="region of interest" description="Disordered" evidence="1">
    <location>
        <begin position="358"/>
        <end position="390"/>
    </location>
</feature>
<feature type="compositionally biased region" description="Pro residues" evidence="1">
    <location>
        <begin position="153"/>
        <end position="163"/>
    </location>
</feature>
<feature type="region of interest" description="Disordered" evidence="1">
    <location>
        <begin position="413"/>
        <end position="458"/>
    </location>
</feature>
<protein>
    <submittedName>
        <fullName evidence="2">Uncharacterized protein</fullName>
    </submittedName>
</protein>
<dbReference type="Proteomes" id="UP000243723">
    <property type="component" value="Unassembled WGS sequence"/>
</dbReference>
<feature type="compositionally biased region" description="Polar residues" evidence="1">
    <location>
        <begin position="215"/>
        <end position="253"/>
    </location>
</feature>
<feature type="compositionally biased region" description="Low complexity" evidence="1">
    <location>
        <begin position="420"/>
        <end position="430"/>
    </location>
</feature>
<accession>A0A2P8ABV3</accession>
<feature type="compositionally biased region" description="Low complexity" evidence="1">
    <location>
        <begin position="254"/>
        <end position="269"/>
    </location>
</feature>
<evidence type="ECO:0000313" key="3">
    <source>
        <dbReference type="Proteomes" id="UP000243723"/>
    </source>
</evidence>
<comment type="caution">
    <text evidence="2">The sequence shown here is derived from an EMBL/GenBank/DDBJ whole genome shotgun (WGS) entry which is preliminary data.</text>
</comment>
<evidence type="ECO:0000256" key="1">
    <source>
        <dbReference type="SAM" id="MobiDB-lite"/>
    </source>
</evidence>
<proteinExistence type="predicted"/>
<feature type="compositionally biased region" description="Low complexity" evidence="1">
    <location>
        <begin position="187"/>
        <end position="201"/>
    </location>
</feature>
<feature type="region of interest" description="Disordered" evidence="1">
    <location>
        <begin position="122"/>
        <end position="271"/>
    </location>
</feature>
<feature type="compositionally biased region" description="Low complexity" evidence="1">
    <location>
        <begin position="367"/>
        <end position="390"/>
    </location>
</feature>
<dbReference type="STRING" id="40998.A0A2P8ABV3"/>
<reference evidence="2 3" key="1">
    <citation type="submission" date="2017-05" db="EMBL/GenBank/DDBJ databases">
        <title>Draft genome sequence of Elsinoe australis.</title>
        <authorList>
            <person name="Cheng Q."/>
        </authorList>
    </citation>
    <scope>NUCLEOTIDE SEQUENCE [LARGE SCALE GENOMIC DNA]</scope>
    <source>
        <strain evidence="2 3">NL1</strain>
    </source>
</reference>
<keyword evidence="3" id="KW-1185">Reference proteome</keyword>
<feature type="compositionally biased region" description="Gly residues" evidence="1">
    <location>
        <begin position="431"/>
        <end position="444"/>
    </location>
</feature>
<sequence>MDNNCTVYAPYLDVEGRGELWATATWPGRSWFLDLGTKVQFAQETRGEWVATLPPNASYTYDDIITGTMNERQYTLPHLSIMYPNITDFRTCTRASFQTAPNSLKFAPFLTEIKTLPRTAEGSLTIPSLSRTADPGIRPTPNQPSPTQVGLPAPMPTNAPQPEQPGNNAGTNAPGSPPPDTPPNPARPDSQSSSPESPAQPGSGGASNSGSTPNQGSPVNQGNSQNQESSANQGSSPGQGNSPNRGSSPNQENPASPAQQANGASNQQGTKQTTVPALILPNAQTLREGSPPATVDGRLIFLDKGTIHVALTPTPGQAANAAQATALSLEQVTRQGGIEVGGTWMSLKSTTTVVSDAGSAGAGAGAAGTLSDSGSGALASSPAGGSAGDSVGKRISDLGTWIMSGLGASTGISGSGSGGSSSAQGSAEGSSQGGVAGTSQGGSGSSSTSGQNGGKGRNSTVVSFTGDAAHVGTGLSALAFFIGVAAWVL</sequence>
<gene>
    <name evidence="2" type="ORF">B9Z65_9144</name>
</gene>
<dbReference type="AlphaFoldDB" id="A0A2P8ABV3"/>
<evidence type="ECO:0000313" key="2">
    <source>
        <dbReference type="EMBL" id="PSK57942.1"/>
    </source>
</evidence>
<dbReference type="EMBL" id="NHZQ01000037">
    <property type="protein sequence ID" value="PSK57942.1"/>
    <property type="molecule type" value="Genomic_DNA"/>
</dbReference>
<organism evidence="2 3">
    <name type="scientific">Elsinoe australis</name>
    <dbReference type="NCBI Taxonomy" id="40998"/>
    <lineage>
        <taxon>Eukaryota</taxon>
        <taxon>Fungi</taxon>
        <taxon>Dikarya</taxon>
        <taxon>Ascomycota</taxon>
        <taxon>Pezizomycotina</taxon>
        <taxon>Dothideomycetes</taxon>
        <taxon>Dothideomycetidae</taxon>
        <taxon>Myriangiales</taxon>
        <taxon>Elsinoaceae</taxon>
        <taxon>Elsinoe</taxon>
    </lineage>
</organism>
<name>A0A2P8ABV3_9PEZI</name>
<feature type="compositionally biased region" description="Pro residues" evidence="1">
    <location>
        <begin position="175"/>
        <end position="186"/>
    </location>
</feature>
<dbReference type="OrthoDB" id="3946403at2759"/>